<dbReference type="GO" id="GO:0098793">
    <property type="term" value="C:presynapse"/>
    <property type="evidence" value="ECO:0007669"/>
    <property type="project" value="TreeGrafter"/>
</dbReference>
<comment type="subcellular location">
    <subcellularLocation>
        <location evidence="2">Cell membrane</location>
    </subcellularLocation>
    <subcellularLocation>
        <location evidence="3">Cytoplasm</location>
        <location evidence="3">Cytosol</location>
    </subcellularLocation>
    <subcellularLocation>
        <location evidence="12">Cytoplasmic vesicle</location>
        <location evidence="12">Secretory vesicle</location>
        <location evidence="12">Chromaffin granule membrane</location>
    </subcellularLocation>
    <subcellularLocation>
        <location evidence="1">Melanosome</location>
    </subcellularLocation>
    <subcellularLocation>
        <location evidence="4">Membrane</location>
        <topology evidence="4">Lipid-anchor</topology>
    </subcellularLocation>
</comment>
<evidence type="ECO:0000256" key="4">
    <source>
        <dbReference type="ARBA" id="ARBA00004635"/>
    </source>
</evidence>
<evidence type="ECO:0000256" key="9">
    <source>
        <dbReference type="ARBA" id="ARBA00023186"/>
    </source>
</evidence>
<dbReference type="SUPFAM" id="SSF46565">
    <property type="entry name" value="Chaperone J-domain"/>
    <property type="match status" value="1"/>
</dbReference>
<evidence type="ECO:0000256" key="14">
    <source>
        <dbReference type="ARBA" id="ARBA00042238"/>
    </source>
</evidence>
<evidence type="ECO:0000256" key="7">
    <source>
        <dbReference type="ARBA" id="ARBA00023136"/>
    </source>
</evidence>
<keyword evidence="7" id="KW-0472">Membrane</keyword>
<keyword evidence="9" id="KW-0143">Chaperone</keyword>
<dbReference type="SMART" id="SM00271">
    <property type="entry name" value="DnaJ"/>
    <property type="match status" value="1"/>
</dbReference>
<dbReference type="InterPro" id="IPR001623">
    <property type="entry name" value="DnaJ_domain"/>
</dbReference>
<evidence type="ECO:0000259" key="15">
    <source>
        <dbReference type="PROSITE" id="PS50076"/>
    </source>
</evidence>
<evidence type="ECO:0000256" key="10">
    <source>
        <dbReference type="ARBA" id="ARBA00023288"/>
    </source>
</evidence>
<dbReference type="GO" id="GO:0042584">
    <property type="term" value="C:chromaffin granule membrane"/>
    <property type="evidence" value="ECO:0007669"/>
    <property type="project" value="UniProtKB-SubCell"/>
</dbReference>
<evidence type="ECO:0000256" key="2">
    <source>
        <dbReference type="ARBA" id="ARBA00004236"/>
    </source>
</evidence>
<dbReference type="GO" id="GO:0098693">
    <property type="term" value="P:regulation of synaptic vesicle cycle"/>
    <property type="evidence" value="ECO:0007669"/>
    <property type="project" value="TreeGrafter"/>
</dbReference>
<evidence type="ECO:0000256" key="12">
    <source>
        <dbReference type="ARBA" id="ARBA00037792"/>
    </source>
</evidence>
<keyword evidence="10" id="KW-0449">Lipoprotein</keyword>
<organism evidence="16 17">
    <name type="scientific">Poecilia formosa</name>
    <name type="common">Amazon molly</name>
    <name type="synonym">Limia formosa</name>
    <dbReference type="NCBI Taxonomy" id="48698"/>
    <lineage>
        <taxon>Eukaryota</taxon>
        <taxon>Metazoa</taxon>
        <taxon>Chordata</taxon>
        <taxon>Craniata</taxon>
        <taxon>Vertebrata</taxon>
        <taxon>Euteleostomi</taxon>
        <taxon>Actinopterygii</taxon>
        <taxon>Neopterygii</taxon>
        <taxon>Teleostei</taxon>
        <taxon>Neoteleostei</taxon>
        <taxon>Acanthomorphata</taxon>
        <taxon>Ovalentaria</taxon>
        <taxon>Atherinomorphae</taxon>
        <taxon>Cyprinodontiformes</taxon>
        <taxon>Poeciliidae</taxon>
        <taxon>Poeciliinae</taxon>
        <taxon>Poecilia</taxon>
    </lineage>
</organism>
<reference evidence="16" key="3">
    <citation type="submission" date="2025-09" db="UniProtKB">
        <authorList>
            <consortium name="Ensembl"/>
        </authorList>
    </citation>
    <scope>IDENTIFICATION</scope>
</reference>
<reference evidence="16" key="2">
    <citation type="submission" date="2025-08" db="UniProtKB">
        <authorList>
            <consortium name="Ensembl"/>
        </authorList>
    </citation>
    <scope>IDENTIFICATION</scope>
</reference>
<evidence type="ECO:0000256" key="6">
    <source>
        <dbReference type="ARBA" id="ARBA00022490"/>
    </source>
</evidence>
<feature type="domain" description="J" evidence="15">
    <location>
        <begin position="15"/>
        <end position="80"/>
    </location>
</feature>
<name>A0A087Y1Q2_POEFO</name>
<proteinExistence type="predicted"/>
<dbReference type="InterPro" id="IPR051434">
    <property type="entry name" value="DnaJ_C_subfamily_member5"/>
</dbReference>
<dbReference type="PRINTS" id="PR00625">
    <property type="entry name" value="JDOMAIN"/>
</dbReference>
<dbReference type="EMBL" id="AYCK01011629">
    <property type="status" value="NOT_ANNOTATED_CDS"/>
    <property type="molecule type" value="Genomic_DNA"/>
</dbReference>
<dbReference type="GeneTree" id="ENSGT00940000155597"/>
<sequence length="158" mass="18033">MDHQRQRTLSTSGESLYVVLGIDKNATTEDIKKCYRKLALKFHPDKNPDNPDAAEKFKEINNAHSILVDPTKKNIYDKYGSLGLYVAEQFGEENVNTYFVLSSWWAKVTHCSLFFIVDEENLNPFPASFARFPPNHNIQGLYGGFESLKMVLKVLENA</sequence>
<dbReference type="InterPro" id="IPR036869">
    <property type="entry name" value="J_dom_sf"/>
</dbReference>
<evidence type="ECO:0000256" key="1">
    <source>
        <dbReference type="ARBA" id="ARBA00004223"/>
    </source>
</evidence>
<protein>
    <recommendedName>
        <fullName evidence="13">DnaJ homolog subfamily C member 5</fullName>
    </recommendedName>
    <alternativeName>
        <fullName evidence="14">Cysteine string protein</fullName>
    </alternativeName>
</protein>
<keyword evidence="5" id="KW-1003">Cell membrane</keyword>
<dbReference type="GO" id="GO:0005886">
    <property type="term" value="C:plasma membrane"/>
    <property type="evidence" value="ECO:0007669"/>
    <property type="project" value="UniProtKB-SubCell"/>
</dbReference>
<evidence type="ECO:0000313" key="17">
    <source>
        <dbReference type="Proteomes" id="UP000028760"/>
    </source>
</evidence>
<dbReference type="PROSITE" id="PS00636">
    <property type="entry name" value="DNAJ_1"/>
    <property type="match status" value="1"/>
</dbReference>
<keyword evidence="17" id="KW-1185">Reference proteome</keyword>
<dbReference type="Pfam" id="PF00226">
    <property type="entry name" value="DnaJ"/>
    <property type="match status" value="1"/>
</dbReference>
<dbReference type="PANTHER" id="PTHR44027:SF1">
    <property type="entry name" value="DNAJ HOMOLOG SUBFAMILY C MEMBER 5"/>
    <property type="match status" value="1"/>
</dbReference>
<dbReference type="GO" id="GO:0005829">
    <property type="term" value="C:cytosol"/>
    <property type="evidence" value="ECO:0007669"/>
    <property type="project" value="UniProtKB-SubCell"/>
</dbReference>
<dbReference type="Gene3D" id="1.10.287.110">
    <property type="entry name" value="DnaJ domain"/>
    <property type="match status" value="1"/>
</dbReference>
<dbReference type="InterPro" id="IPR018253">
    <property type="entry name" value="DnaJ_domain_CS"/>
</dbReference>
<evidence type="ECO:0000256" key="11">
    <source>
        <dbReference type="ARBA" id="ARBA00023329"/>
    </source>
</evidence>
<dbReference type="EMBL" id="AYCK01011630">
    <property type="status" value="NOT_ANNOTATED_CDS"/>
    <property type="molecule type" value="Genomic_DNA"/>
</dbReference>
<evidence type="ECO:0000313" key="16">
    <source>
        <dbReference type="Ensembl" id="ENSPFOP00000011955.2"/>
    </source>
</evidence>
<accession>A0A087Y1Q2</accession>
<dbReference type="eggNOG" id="KOG0716">
    <property type="taxonomic scope" value="Eukaryota"/>
</dbReference>
<dbReference type="CDD" id="cd06257">
    <property type="entry name" value="DnaJ"/>
    <property type="match status" value="1"/>
</dbReference>
<dbReference type="FunFam" id="1.10.287.110:FF:000017">
    <property type="entry name" value="dnaJ homolog subfamily C member 5"/>
    <property type="match status" value="1"/>
</dbReference>
<dbReference type="Proteomes" id="UP000028760">
    <property type="component" value="Unassembled WGS sequence"/>
</dbReference>
<keyword evidence="8" id="KW-0564">Palmitate</keyword>
<dbReference type="PANTHER" id="PTHR44027">
    <property type="entry name" value="DNAJ HOMOLOG SUBFAMILY C MEMBER 5 HOMOLOG"/>
    <property type="match status" value="1"/>
</dbReference>
<dbReference type="AlphaFoldDB" id="A0A087Y1Q2"/>
<keyword evidence="6" id="KW-0963">Cytoplasm</keyword>
<keyword evidence="11" id="KW-0968">Cytoplasmic vesicle</keyword>
<dbReference type="GO" id="GO:0042470">
    <property type="term" value="C:melanosome"/>
    <property type="evidence" value="ECO:0007669"/>
    <property type="project" value="UniProtKB-SubCell"/>
</dbReference>
<evidence type="ECO:0000256" key="8">
    <source>
        <dbReference type="ARBA" id="ARBA00023139"/>
    </source>
</evidence>
<dbReference type="Ensembl" id="ENSPFOT00000011972.2">
    <property type="protein sequence ID" value="ENSPFOP00000011955.2"/>
    <property type="gene ID" value="ENSPFOG00000011882.2"/>
</dbReference>
<evidence type="ECO:0000256" key="13">
    <source>
        <dbReference type="ARBA" id="ARBA00039411"/>
    </source>
</evidence>
<reference evidence="17" key="1">
    <citation type="submission" date="2013-10" db="EMBL/GenBank/DDBJ databases">
        <authorList>
            <person name="Schartl M."/>
            <person name="Warren W."/>
        </authorList>
    </citation>
    <scope>NUCLEOTIDE SEQUENCE [LARGE SCALE GENOMIC DNA]</scope>
    <source>
        <strain evidence="17">female</strain>
    </source>
</reference>
<dbReference type="PROSITE" id="PS50076">
    <property type="entry name" value="DNAJ_2"/>
    <property type="match status" value="1"/>
</dbReference>
<evidence type="ECO:0000256" key="3">
    <source>
        <dbReference type="ARBA" id="ARBA00004514"/>
    </source>
</evidence>
<evidence type="ECO:0000256" key="5">
    <source>
        <dbReference type="ARBA" id="ARBA00022475"/>
    </source>
</evidence>